<gene>
    <name evidence="2" type="ORF">FHU34_114303</name>
</gene>
<organism evidence="2 3">
    <name type="scientific">Micromonospora taraxaci</name>
    <dbReference type="NCBI Taxonomy" id="1316803"/>
    <lineage>
        <taxon>Bacteria</taxon>
        <taxon>Bacillati</taxon>
        <taxon>Actinomycetota</taxon>
        <taxon>Actinomycetes</taxon>
        <taxon>Micromonosporales</taxon>
        <taxon>Micromonosporaceae</taxon>
        <taxon>Micromonospora</taxon>
    </lineage>
</organism>
<accession>A0A561W4Y6</accession>
<dbReference type="InterPro" id="IPR056509">
    <property type="entry name" value="Imm33-like"/>
</dbReference>
<evidence type="ECO:0000259" key="1">
    <source>
        <dbReference type="Pfam" id="PF24719"/>
    </source>
</evidence>
<evidence type="ECO:0000313" key="3">
    <source>
        <dbReference type="Proteomes" id="UP000317685"/>
    </source>
</evidence>
<reference evidence="2 3" key="1">
    <citation type="submission" date="2019-06" db="EMBL/GenBank/DDBJ databases">
        <title>Sequencing the genomes of 1000 actinobacteria strains.</title>
        <authorList>
            <person name="Klenk H.-P."/>
        </authorList>
    </citation>
    <scope>NUCLEOTIDE SEQUENCE [LARGE SCALE GENOMIC DNA]</scope>
    <source>
        <strain evidence="2 3">DSM 45885</strain>
    </source>
</reference>
<comment type="caution">
    <text evidence="2">The sequence shown here is derived from an EMBL/GenBank/DDBJ whole genome shotgun (WGS) entry which is preliminary data.</text>
</comment>
<dbReference type="EMBL" id="VIWZ01000001">
    <property type="protein sequence ID" value="TWG18929.1"/>
    <property type="molecule type" value="Genomic_DNA"/>
</dbReference>
<dbReference type="Proteomes" id="UP000317685">
    <property type="component" value="Unassembled WGS sequence"/>
</dbReference>
<evidence type="ECO:0000313" key="2">
    <source>
        <dbReference type="EMBL" id="TWG18929.1"/>
    </source>
</evidence>
<sequence length="129" mass="14666">MMCDVISWLRRLPGINVSAAQRDVCRRFAVEPSPPTQQTMIGIALSRPRELEPLNALRHPISGNSNGWFVWRGPGIPQDDDEFFAPIHIEHLDEYAPELEPYLALPPGWGVVLAPDYEDVWYDETLLDV</sequence>
<name>A0A561W4Y6_9ACTN</name>
<dbReference type="Pfam" id="PF24719">
    <property type="entry name" value="Imm33-like"/>
    <property type="match status" value="1"/>
</dbReference>
<protein>
    <recommendedName>
        <fullName evidence="1">Imm33-like domain-containing protein</fullName>
    </recommendedName>
</protein>
<dbReference type="AlphaFoldDB" id="A0A561W4Y6"/>
<proteinExistence type="predicted"/>
<keyword evidence="3" id="KW-1185">Reference proteome</keyword>
<feature type="domain" description="Imm33-like" evidence="1">
    <location>
        <begin position="21"/>
        <end position="123"/>
    </location>
</feature>